<dbReference type="RefSeq" id="XP_060328570.1">
    <property type="nucleotide sequence ID" value="XM_060469789.1"/>
</dbReference>
<evidence type="ECO:0000313" key="1">
    <source>
        <dbReference type="EMBL" id="KAK0454182.1"/>
    </source>
</evidence>
<dbReference type="Proteomes" id="UP001175211">
    <property type="component" value="Unassembled WGS sequence"/>
</dbReference>
<keyword evidence="2" id="KW-1185">Reference proteome</keyword>
<evidence type="ECO:0000313" key="2">
    <source>
        <dbReference type="Proteomes" id="UP001175211"/>
    </source>
</evidence>
<name>A0AA39K4G4_ARMTA</name>
<proteinExistence type="predicted"/>
<dbReference type="GeneID" id="85353337"/>
<reference evidence="1" key="1">
    <citation type="submission" date="2023-06" db="EMBL/GenBank/DDBJ databases">
        <authorList>
            <consortium name="Lawrence Berkeley National Laboratory"/>
            <person name="Ahrendt S."/>
            <person name="Sahu N."/>
            <person name="Indic B."/>
            <person name="Wong-Bajracharya J."/>
            <person name="Merenyi Z."/>
            <person name="Ke H.-M."/>
            <person name="Monk M."/>
            <person name="Kocsube S."/>
            <person name="Drula E."/>
            <person name="Lipzen A."/>
            <person name="Balint B."/>
            <person name="Henrissat B."/>
            <person name="Andreopoulos B."/>
            <person name="Martin F.M."/>
            <person name="Harder C.B."/>
            <person name="Rigling D."/>
            <person name="Ford K.L."/>
            <person name="Foster G.D."/>
            <person name="Pangilinan J."/>
            <person name="Papanicolaou A."/>
            <person name="Barry K."/>
            <person name="LaButti K."/>
            <person name="Viragh M."/>
            <person name="Koriabine M."/>
            <person name="Yan M."/>
            <person name="Riley R."/>
            <person name="Champramary S."/>
            <person name="Plett K.L."/>
            <person name="Tsai I.J."/>
            <person name="Slot J."/>
            <person name="Sipos G."/>
            <person name="Plett J."/>
            <person name="Nagy L.G."/>
            <person name="Grigoriev I.V."/>
        </authorList>
    </citation>
    <scope>NUCLEOTIDE SEQUENCE</scope>
    <source>
        <strain evidence="1">CCBAS 213</strain>
    </source>
</reference>
<sequence>MSRRCSGSAGSGCRSGLCNASLIVTHNAMVTSLPTTTTSPTSGLLAHFTSYFVPSSHGTIAEPDHGRQWPSVLLLALPTVKEADVNFSCAQRLTLKSLHRVALTQHRTHSGWFSGRKLGLKVFITIMRDGDFHQRYIEMFLEEYTQRQETKKTARLPSSILNLEICSSLCHSGNCLHPVILRVRYFWTTTDPAIEW</sequence>
<dbReference type="EMBL" id="JAUEPS010000027">
    <property type="protein sequence ID" value="KAK0454182.1"/>
    <property type="molecule type" value="Genomic_DNA"/>
</dbReference>
<gene>
    <name evidence="1" type="ORF">EV420DRAFT_1481623</name>
</gene>
<dbReference type="AlphaFoldDB" id="A0AA39K4G4"/>
<comment type="caution">
    <text evidence="1">The sequence shown here is derived from an EMBL/GenBank/DDBJ whole genome shotgun (WGS) entry which is preliminary data.</text>
</comment>
<organism evidence="1 2">
    <name type="scientific">Armillaria tabescens</name>
    <name type="common">Ringless honey mushroom</name>
    <name type="synonym">Agaricus tabescens</name>
    <dbReference type="NCBI Taxonomy" id="1929756"/>
    <lineage>
        <taxon>Eukaryota</taxon>
        <taxon>Fungi</taxon>
        <taxon>Dikarya</taxon>
        <taxon>Basidiomycota</taxon>
        <taxon>Agaricomycotina</taxon>
        <taxon>Agaricomycetes</taxon>
        <taxon>Agaricomycetidae</taxon>
        <taxon>Agaricales</taxon>
        <taxon>Marasmiineae</taxon>
        <taxon>Physalacriaceae</taxon>
        <taxon>Desarmillaria</taxon>
    </lineage>
</organism>
<protein>
    <submittedName>
        <fullName evidence="1">Uncharacterized protein</fullName>
    </submittedName>
</protein>
<accession>A0AA39K4G4</accession>